<reference evidence="1" key="1">
    <citation type="submission" date="2014-11" db="EMBL/GenBank/DDBJ databases">
        <authorList>
            <person name="Amaro Gonzalez C."/>
        </authorList>
    </citation>
    <scope>NUCLEOTIDE SEQUENCE</scope>
</reference>
<dbReference type="EMBL" id="GBXM01047199">
    <property type="protein sequence ID" value="JAH61378.1"/>
    <property type="molecule type" value="Transcribed_RNA"/>
</dbReference>
<name>A0A0E9U8V5_ANGAN</name>
<sequence>MPNAIKQGPKIQKASLKFGLIFCPILPCQMTLLVVSRQPPKRHLWIIFLKNSNGLL</sequence>
<protein>
    <submittedName>
        <fullName evidence="1">Uncharacterized protein</fullName>
    </submittedName>
</protein>
<reference evidence="1" key="2">
    <citation type="journal article" date="2015" name="Fish Shellfish Immunol.">
        <title>Early steps in the European eel (Anguilla anguilla)-Vibrio vulnificus interaction in the gills: Role of the RtxA13 toxin.</title>
        <authorList>
            <person name="Callol A."/>
            <person name="Pajuelo D."/>
            <person name="Ebbesson L."/>
            <person name="Teles M."/>
            <person name="MacKenzie S."/>
            <person name="Amaro C."/>
        </authorList>
    </citation>
    <scope>NUCLEOTIDE SEQUENCE</scope>
</reference>
<evidence type="ECO:0000313" key="1">
    <source>
        <dbReference type="EMBL" id="JAH61378.1"/>
    </source>
</evidence>
<accession>A0A0E9U8V5</accession>
<proteinExistence type="predicted"/>
<dbReference type="AlphaFoldDB" id="A0A0E9U8V5"/>
<organism evidence="1">
    <name type="scientific">Anguilla anguilla</name>
    <name type="common">European freshwater eel</name>
    <name type="synonym">Muraena anguilla</name>
    <dbReference type="NCBI Taxonomy" id="7936"/>
    <lineage>
        <taxon>Eukaryota</taxon>
        <taxon>Metazoa</taxon>
        <taxon>Chordata</taxon>
        <taxon>Craniata</taxon>
        <taxon>Vertebrata</taxon>
        <taxon>Euteleostomi</taxon>
        <taxon>Actinopterygii</taxon>
        <taxon>Neopterygii</taxon>
        <taxon>Teleostei</taxon>
        <taxon>Anguilliformes</taxon>
        <taxon>Anguillidae</taxon>
        <taxon>Anguilla</taxon>
    </lineage>
</organism>